<dbReference type="InterPro" id="IPR011650">
    <property type="entry name" value="Peptidase_M20_dimer"/>
</dbReference>
<dbReference type="InterPro" id="IPR002933">
    <property type="entry name" value="Peptidase_M20"/>
</dbReference>
<evidence type="ECO:0000313" key="7">
    <source>
        <dbReference type="EMBL" id="MDR6288871.1"/>
    </source>
</evidence>
<protein>
    <submittedName>
        <fullName evidence="7">Succinyl-diaminopimelate desuccinylase</fullName>
        <ecNumber evidence="7">3.5.1.18</ecNumber>
    </submittedName>
</protein>
<dbReference type="EC" id="3.5.1.18" evidence="7"/>
<dbReference type="InterPro" id="IPR036264">
    <property type="entry name" value="Bact_exopeptidase_dim_dom"/>
</dbReference>
<dbReference type="EMBL" id="JAVDPW010000002">
    <property type="protein sequence ID" value="MDR6288871.1"/>
    <property type="molecule type" value="Genomic_DNA"/>
</dbReference>
<dbReference type="CDD" id="cd08659">
    <property type="entry name" value="M20_ArgE_DapE-like"/>
    <property type="match status" value="1"/>
</dbReference>
<evidence type="ECO:0000256" key="4">
    <source>
        <dbReference type="ARBA" id="ARBA00022801"/>
    </source>
</evidence>
<comment type="cofactor">
    <cofactor evidence="1">
        <name>Zn(2+)</name>
        <dbReference type="ChEBI" id="CHEBI:29105"/>
    </cofactor>
</comment>
<dbReference type="InterPro" id="IPR050072">
    <property type="entry name" value="Peptidase_M20A"/>
</dbReference>
<dbReference type="SUPFAM" id="SSF53187">
    <property type="entry name" value="Zn-dependent exopeptidases"/>
    <property type="match status" value="1"/>
</dbReference>
<dbReference type="PANTHER" id="PTHR43808">
    <property type="entry name" value="ACETYLORNITHINE DEACETYLASE"/>
    <property type="match status" value="1"/>
</dbReference>
<keyword evidence="3" id="KW-0479">Metal-binding</keyword>
<keyword evidence="5" id="KW-0862">Zinc</keyword>
<accession>A0ABU1JJS9</accession>
<comment type="similarity">
    <text evidence="2">Belongs to the peptidase M20A family.</text>
</comment>
<comment type="caution">
    <text evidence="7">The sequence shown here is derived from an EMBL/GenBank/DDBJ whole genome shotgun (WGS) entry which is preliminary data.</text>
</comment>
<evidence type="ECO:0000259" key="6">
    <source>
        <dbReference type="Pfam" id="PF07687"/>
    </source>
</evidence>
<dbReference type="RefSeq" id="WP_309792955.1">
    <property type="nucleotide sequence ID" value="NZ_JAVDPW010000002.1"/>
</dbReference>
<organism evidence="7 8">
    <name type="scientific">Inquilinus ginsengisoli</name>
    <dbReference type="NCBI Taxonomy" id="363840"/>
    <lineage>
        <taxon>Bacteria</taxon>
        <taxon>Pseudomonadati</taxon>
        <taxon>Pseudomonadota</taxon>
        <taxon>Alphaproteobacteria</taxon>
        <taxon>Rhodospirillales</taxon>
        <taxon>Rhodospirillaceae</taxon>
        <taxon>Inquilinus</taxon>
    </lineage>
</organism>
<keyword evidence="8" id="KW-1185">Reference proteome</keyword>
<dbReference type="InterPro" id="IPR001261">
    <property type="entry name" value="ArgE/DapE_CS"/>
</dbReference>
<dbReference type="PROSITE" id="PS00759">
    <property type="entry name" value="ARGE_DAPE_CPG2_2"/>
    <property type="match status" value="1"/>
</dbReference>
<gene>
    <name evidence="7" type="ORF">E9232_001378</name>
</gene>
<dbReference type="Pfam" id="PF07687">
    <property type="entry name" value="M20_dimer"/>
    <property type="match status" value="1"/>
</dbReference>
<dbReference type="GO" id="GO:0009014">
    <property type="term" value="F:succinyl-diaminopimelate desuccinylase activity"/>
    <property type="evidence" value="ECO:0007669"/>
    <property type="project" value="UniProtKB-EC"/>
</dbReference>
<evidence type="ECO:0000313" key="8">
    <source>
        <dbReference type="Proteomes" id="UP001262410"/>
    </source>
</evidence>
<reference evidence="7 8" key="1">
    <citation type="submission" date="2023-07" db="EMBL/GenBank/DDBJ databases">
        <title>Sorghum-associated microbial communities from plants grown in Nebraska, USA.</title>
        <authorList>
            <person name="Schachtman D."/>
        </authorList>
    </citation>
    <scope>NUCLEOTIDE SEQUENCE [LARGE SCALE GENOMIC DNA]</scope>
    <source>
        <strain evidence="7 8">584</strain>
    </source>
</reference>
<evidence type="ECO:0000256" key="1">
    <source>
        <dbReference type="ARBA" id="ARBA00001947"/>
    </source>
</evidence>
<dbReference type="SUPFAM" id="SSF55031">
    <property type="entry name" value="Bacterial exopeptidase dimerisation domain"/>
    <property type="match status" value="1"/>
</dbReference>
<dbReference type="Pfam" id="PF01546">
    <property type="entry name" value="Peptidase_M20"/>
    <property type="match status" value="1"/>
</dbReference>
<evidence type="ECO:0000256" key="5">
    <source>
        <dbReference type="ARBA" id="ARBA00022833"/>
    </source>
</evidence>
<feature type="domain" description="Peptidase M20 dimerisation" evidence="6">
    <location>
        <begin position="171"/>
        <end position="273"/>
    </location>
</feature>
<name>A0ABU1JJS9_9PROT</name>
<dbReference type="Proteomes" id="UP001262410">
    <property type="component" value="Unassembled WGS sequence"/>
</dbReference>
<dbReference type="PANTHER" id="PTHR43808:SF8">
    <property type="entry name" value="PEPTIDASE M20 DIMERISATION DOMAIN-CONTAINING PROTEIN"/>
    <property type="match status" value="1"/>
</dbReference>
<evidence type="ECO:0000256" key="3">
    <source>
        <dbReference type="ARBA" id="ARBA00022723"/>
    </source>
</evidence>
<proteinExistence type="inferred from homology"/>
<dbReference type="Gene3D" id="3.40.630.10">
    <property type="entry name" value="Zn peptidases"/>
    <property type="match status" value="1"/>
</dbReference>
<dbReference type="Gene3D" id="3.30.70.360">
    <property type="match status" value="1"/>
</dbReference>
<sequence length="373" mass="38473">MSTSPAVELTRELIRRRSINPPGGEQPCAELAAGLLEAAGFAVARHDLARGRTNLVASLPGEGAPLCFTGHLDTVPLGAAPWTRDPFAAEIDGDRVYGRGSSDMKAGVAAMVVAAIGLASLPGRRAGLSLVLTAGEETGCDGARHLAGVAGALPQAGALVVGEPTANLPLIGHRGALWLRAAFHGVTAHGSMPEQGVNAVYKAARGVLRLAEHAFDTPRHIHLGGPSINVGTFAGGLNVNSVPDRAEIQVDIRTIPGQSNDAICREVEAVLGEGVELSRIVDVGAVATSPQDEWISGVFDLCERAIGQRIDPAGAAFFTDASVLAPAMGGIPVLILGPGEPTMAHKTDEYCLVPAIDAAVGLYTEIGRRWMGL</sequence>
<evidence type="ECO:0000256" key="2">
    <source>
        <dbReference type="ARBA" id="ARBA00006247"/>
    </source>
</evidence>
<keyword evidence="4 7" id="KW-0378">Hydrolase</keyword>